<reference evidence="2" key="1">
    <citation type="submission" date="2021-01" db="EMBL/GenBank/DDBJ databases">
        <authorList>
            <person name="Corre E."/>
            <person name="Pelletier E."/>
            <person name="Niang G."/>
            <person name="Scheremetjew M."/>
            <person name="Finn R."/>
            <person name="Kale V."/>
            <person name="Holt S."/>
            <person name="Cochrane G."/>
            <person name="Meng A."/>
            <person name="Brown T."/>
            <person name="Cohen L."/>
        </authorList>
    </citation>
    <scope>NUCLEOTIDE SEQUENCE</scope>
    <source>
        <strain evidence="2">10249 10 AB</strain>
    </source>
</reference>
<evidence type="ECO:0000259" key="1">
    <source>
        <dbReference type="Pfam" id="PF08241"/>
    </source>
</evidence>
<accession>A0A7S4EQE2</accession>
<sequence length="384" mass="43054">MSVRDTRCQSNPQQHNNVHFPFSATSLWCICFVLSFSMRHCTTAFSFLRASVHHKNNNNHQSSSNTMVNLLDRAKFLSASAATFASGTAGFVAANYNPEQCEGKTVDNGVVGSQNPRYIDTEIQMAYGGEDGSGNPRTRGVLVRRLTGDSTPYKFPVQPVRLVQTWPEAWPFQEQDFSRSDPSNDKGFYTIPKLVYHIDEPAVSSLTQYYRNNIPAKADILDICSSWVSHYPLEFPKTMKSISATGISGLELGFNDQLTGGFEARDLNENPTLPYKDESFDVVTCVVSIDYLIEPVKVLKEAYRVLRPGGKVIISQSNRCFQTKAVAMWLQMNDRQHLELINGYFQYAGGFEPRKAFDITATLPDNGYRDPMFIVEAVKETKSA</sequence>
<dbReference type="Gene3D" id="3.40.50.150">
    <property type="entry name" value="Vaccinia Virus protein VP39"/>
    <property type="match status" value="1"/>
</dbReference>
<dbReference type="Pfam" id="PF08241">
    <property type="entry name" value="Methyltransf_11"/>
    <property type="match status" value="1"/>
</dbReference>
<dbReference type="SUPFAM" id="SSF53335">
    <property type="entry name" value="S-adenosyl-L-methionine-dependent methyltransferases"/>
    <property type="match status" value="1"/>
</dbReference>
<name>A0A7S4EQE2_9STRA</name>
<organism evidence="2">
    <name type="scientific">Pseudo-nitzschia australis</name>
    <dbReference type="NCBI Taxonomy" id="44445"/>
    <lineage>
        <taxon>Eukaryota</taxon>
        <taxon>Sar</taxon>
        <taxon>Stramenopiles</taxon>
        <taxon>Ochrophyta</taxon>
        <taxon>Bacillariophyta</taxon>
        <taxon>Bacillariophyceae</taxon>
        <taxon>Bacillariophycidae</taxon>
        <taxon>Bacillariales</taxon>
        <taxon>Bacillariaceae</taxon>
        <taxon>Pseudo-nitzschia</taxon>
    </lineage>
</organism>
<gene>
    <name evidence="2" type="ORF">PAUS00366_LOCUS22243</name>
</gene>
<dbReference type="CDD" id="cd02440">
    <property type="entry name" value="AdoMet_MTases"/>
    <property type="match status" value="1"/>
</dbReference>
<dbReference type="EMBL" id="HBIX01034086">
    <property type="protein sequence ID" value="CAE0729458.1"/>
    <property type="molecule type" value="Transcribed_RNA"/>
</dbReference>
<dbReference type="PANTHER" id="PTHR43036:SF2">
    <property type="entry name" value="OS04G0481300 PROTEIN"/>
    <property type="match status" value="1"/>
</dbReference>
<dbReference type="InterPro" id="IPR029063">
    <property type="entry name" value="SAM-dependent_MTases_sf"/>
</dbReference>
<feature type="domain" description="Methyltransferase type 11" evidence="1">
    <location>
        <begin position="272"/>
        <end position="314"/>
    </location>
</feature>
<evidence type="ECO:0000313" key="2">
    <source>
        <dbReference type="EMBL" id="CAE0729458.1"/>
    </source>
</evidence>
<protein>
    <recommendedName>
        <fullName evidence="1">Methyltransferase type 11 domain-containing protein</fullName>
    </recommendedName>
</protein>
<dbReference type="InterPro" id="IPR013216">
    <property type="entry name" value="Methyltransf_11"/>
</dbReference>
<proteinExistence type="predicted"/>
<dbReference type="PANTHER" id="PTHR43036">
    <property type="entry name" value="OSJNBB0011N17.9 PROTEIN"/>
    <property type="match status" value="1"/>
</dbReference>
<dbReference type="GO" id="GO:0008757">
    <property type="term" value="F:S-adenosylmethionine-dependent methyltransferase activity"/>
    <property type="evidence" value="ECO:0007669"/>
    <property type="project" value="InterPro"/>
</dbReference>
<dbReference type="AlphaFoldDB" id="A0A7S4EQE2"/>